<evidence type="ECO:0000256" key="4">
    <source>
        <dbReference type="ARBA" id="ARBA00022975"/>
    </source>
</evidence>
<comment type="similarity">
    <text evidence="2 7">Belongs to the aspartate/ornithine carbamoyltransferase superfamily. ATCase family.</text>
</comment>
<dbReference type="Pfam" id="PF00185">
    <property type="entry name" value="OTCace"/>
    <property type="match status" value="1"/>
</dbReference>
<dbReference type="InterPro" id="IPR006130">
    <property type="entry name" value="Asp/Orn_carbamoylTrfase"/>
</dbReference>
<feature type="binding site" evidence="7">
    <location>
        <position position="59"/>
    </location>
    <ligand>
        <name>carbamoyl phosphate</name>
        <dbReference type="ChEBI" id="CHEBI:58228"/>
    </ligand>
</feature>
<feature type="domain" description="Aspartate/ornithine carbamoyltransferase Asp/Orn-binding" evidence="8">
    <location>
        <begin position="156"/>
        <end position="302"/>
    </location>
</feature>
<dbReference type="PANTHER" id="PTHR45753:SF6">
    <property type="entry name" value="ASPARTATE CARBAMOYLTRANSFERASE"/>
    <property type="match status" value="1"/>
</dbReference>
<dbReference type="PANTHER" id="PTHR45753">
    <property type="entry name" value="ORNITHINE CARBAMOYLTRANSFERASE, MITOCHONDRIAL"/>
    <property type="match status" value="1"/>
</dbReference>
<keyword evidence="11" id="KW-1185">Reference proteome</keyword>
<dbReference type="InterPro" id="IPR006131">
    <property type="entry name" value="Asp_carbamoyltransf_Asp/Orn-bd"/>
</dbReference>
<dbReference type="SUPFAM" id="SSF53671">
    <property type="entry name" value="Aspartate/ornithine carbamoyltransferase"/>
    <property type="match status" value="1"/>
</dbReference>
<dbReference type="EMBL" id="FNGO01000014">
    <property type="protein sequence ID" value="SDM02246.1"/>
    <property type="molecule type" value="Genomic_DNA"/>
</dbReference>
<comment type="function">
    <text evidence="5 7">Catalyzes the condensation of carbamoyl phosphate and aspartate to form carbamoyl aspartate and inorganic phosphate, the committed step in the de novo pyrimidine nucleotide biosynthesis pathway.</text>
</comment>
<comment type="catalytic activity">
    <reaction evidence="6 7">
        <text>carbamoyl phosphate + L-aspartate = N-carbamoyl-L-aspartate + phosphate + H(+)</text>
        <dbReference type="Rhea" id="RHEA:20013"/>
        <dbReference type="ChEBI" id="CHEBI:15378"/>
        <dbReference type="ChEBI" id="CHEBI:29991"/>
        <dbReference type="ChEBI" id="CHEBI:32814"/>
        <dbReference type="ChEBI" id="CHEBI:43474"/>
        <dbReference type="ChEBI" id="CHEBI:58228"/>
        <dbReference type="EC" id="2.1.3.2"/>
    </reaction>
</comment>
<dbReference type="UniPathway" id="UPA00070">
    <property type="reaction ID" value="UER00116"/>
</dbReference>
<comment type="subunit">
    <text evidence="7">Heterododecamer (2C3:3R2) of six catalytic PyrB chains organized as two trimers (C3), and six regulatory PyrI chains organized as three dimers (R2).</text>
</comment>
<dbReference type="NCBIfam" id="TIGR00670">
    <property type="entry name" value="asp_carb_tr"/>
    <property type="match status" value="1"/>
</dbReference>
<evidence type="ECO:0000256" key="3">
    <source>
        <dbReference type="ARBA" id="ARBA00022679"/>
    </source>
</evidence>
<keyword evidence="3 7" id="KW-0808">Transferase</keyword>
<dbReference type="STRING" id="321763.SAMN04488692_11433"/>
<evidence type="ECO:0000313" key="10">
    <source>
        <dbReference type="EMBL" id="SDM02246.1"/>
    </source>
</evidence>
<evidence type="ECO:0000256" key="7">
    <source>
        <dbReference type="HAMAP-Rule" id="MF_00001"/>
    </source>
</evidence>
<organism evidence="10 11">
    <name type="scientific">Halarsenatibacter silvermanii</name>
    <dbReference type="NCBI Taxonomy" id="321763"/>
    <lineage>
        <taxon>Bacteria</taxon>
        <taxon>Bacillati</taxon>
        <taxon>Bacillota</taxon>
        <taxon>Clostridia</taxon>
        <taxon>Halanaerobiales</taxon>
        <taxon>Halarsenatibacteraceae</taxon>
        <taxon>Halarsenatibacter</taxon>
    </lineage>
</organism>
<feature type="binding site" evidence="7">
    <location>
        <position position="139"/>
    </location>
    <ligand>
        <name>carbamoyl phosphate</name>
        <dbReference type="ChEBI" id="CHEBI:58228"/>
    </ligand>
</feature>
<evidence type="ECO:0000256" key="5">
    <source>
        <dbReference type="ARBA" id="ARBA00043884"/>
    </source>
</evidence>
<feature type="binding site" evidence="7">
    <location>
        <position position="136"/>
    </location>
    <ligand>
        <name>carbamoyl phosphate</name>
        <dbReference type="ChEBI" id="CHEBI:58228"/>
    </ligand>
</feature>
<dbReference type="PRINTS" id="PR00100">
    <property type="entry name" value="AOTCASE"/>
</dbReference>
<dbReference type="GO" id="GO:0004070">
    <property type="term" value="F:aspartate carbamoyltransferase activity"/>
    <property type="evidence" value="ECO:0007669"/>
    <property type="project" value="UniProtKB-UniRule"/>
</dbReference>
<feature type="binding site" evidence="7">
    <location>
        <position position="58"/>
    </location>
    <ligand>
        <name>carbamoyl phosphate</name>
        <dbReference type="ChEBI" id="CHEBI:58228"/>
    </ligand>
</feature>
<dbReference type="GO" id="GO:0006207">
    <property type="term" value="P:'de novo' pyrimidine nucleobase biosynthetic process"/>
    <property type="evidence" value="ECO:0007669"/>
    <property type="project" value="InterPro"/>
</dbReference>
<name>A0A1G9PU08_9FIRM</name>
<dbReference type="AlphaFoldDB" id="A0A1G9PU08"/>
<dbReference type="GO" id="GO:0044205">
    <property type="term" value="P:'de novo' UMP biosynthetic process"/>
    <property type="evidence" value="ECO:0007669"/>
    <property type="project" value="UniProtKB-UniRule"/>
</dbReference>
<dbReference type="InterPro" id="IPR006132">
    <property type="entry name" value="Asp/Orn_carbamoyltranf_P-bd"/>
</dbReference>
<feature type="binding site" evidence="7">
    <location>
        <position position="169"/>
    </location>
    <ligand>
        <name>L-aspartate</name>
        <dbReference type="ChEBI" id="CHEBI:29991"/>
    </ligand>
</feature>
<evidence type="ECO:0000259" key="9">
    <source>
        <dbReference type="Pfam" id="PF02729"/>
    </source>
</evidence>
<feature type="binding site" evidence="7">
    <location>
        <position position="223"/>
    </location>
    <ligand>
        <name>L-aspartate</name>
        <dbReference type="ChEBI" id="CHEBI:29991"/>
    </ligand>
</feature>
<dbReference type="GO" id="GO:0005829">
    <property type="term" value="C:cytosol"/>
    <property type="evidence" value="ECO:0007669"/>
    <property type="project" value="TreeGrafter"/>
</dbReference>
<dbReference type="RefSeq" id="WP_089760630.1">
    <property type="nucleotide sequence ID" value="NZ_FNGO01000014.1"/>
</dbReference>
<comment type="pathway">
    <text evidence="1 7">Pyrimidine metabolism; UMP biosynthesis via de novo pathway; (S)-dihydroorotate from bicarbonate: step 2/3.</text>
</comment>
<dbReference type="InterPro" id="IPR002082">
    <property type="entry name" value="Asp_carbamoyltransf"/>
</dbReference>
<feature type="binding site" evidence="7">
    <location>
        <position position="108"/>
    </location>
    <ligand>
        <name>carbamoyl phosphate</name>
        <dbReference type="ChEBI" id="CHEBI:58228"/>
    </ligand>
</feature>
<evidence type="ECO:0000256" key="6">
    <source>
        <dbReference type="ARBA" id="ARBA00048859"/>
    </source>
</evidence>
<dbReference type="InterPro" id="IPR036901">
    <property type="entry name" value="Asp/Orn_carbamoylTrfase_sf"/>
</dbReference>
<feature type="domain" description="Aspartate/ornithine carbamoyltransferase carbamoyl-P binding" evidence="9">
    <location>
        <begin position="6"/>
        <end position="148"/>
    </location>
</feature>
<dbReference type="Pfam" id="PF02729">
    <property type="entry name" value="OTCace_N"/>
    <property type="match status" value="1"/>
</dbReference>
<proteinExistence type="inferred from homology"/>
<gene>
    <name evidence="7" type="primary">pyrB</name>
    <name evidence="10" type="ORF">SAMN04488692_11433</name>
</gene>
<sequence>MEFTKKNLLSMKELDRKEIEMILETADSMKEILTRPIKKVPTLQGKLIVNLFCEPSTRTKSSFSLAIKRMSGDSMSISKESSSFTKGESLVDTARTLKALGADAVVIRHSAPGSPRLLADTLEMPVINAGDGVHEHPTQSLLDLLTIQDNKGSLEDLDIAIIGDIKHSRVARSNIWGMKEMGANVRLIGPPTLMPEKIEDLGVEVYHRLKPGIKDADVVYLLRIQMERQQTNFFPSLREYRENYGLRRQHLSNTASDCILLHPGPINRGIEISPELAYGDLSFIERQVSHGVAVRMALLYLLVGGGEIKDEQNSA</sequence>
<dbReference type="OrthoDB" id="9802587at2"/>
<dbReference type="EC" id="2.1.3.2" evidence="7"/>
<dbReference type="GO" id="GO:0006520">
    <property type="term" value="P:amino acid metabolic process"/>
    <property type="evidence" value="ECO:0007669"/>
    <property type="project" value="InterPro"/>
</dbReference>
<dbReference type="PROSITE" id="PS00097">
    <property type="entry name" value="CARBAMOYLTRANSFERASE"/>
    <property type="match status" value="1"/>
</dbReference>
<evidence type="ECO:0000259" key="8">
    <source>
        <dbReference type="Pfam" id="PF00185"/>
    </source>
</evidence>
<evidence type="ECO:0000256" key="1">
    <source>
        <dbReference type="ARBA" id="ARBA00004852"/>
    </source>
</evidence>
<reference evidence="10 11" key="1">
    <citation type="submission" date="2016-10" db="EMBL/GenBank/DDBJ databases">
        <authorList>
            <person name="de Groot N.N."/>
        </authorList>
    </citation>
    <scope>NUCLEOTIDE SEQUENCE [LARGE SCALE GENOMIC DNA]</scope>
    <source>
        <strain evidence="10 11">SLAS-1</strain>
    </source>
</reference>
<dbReference type="PRINTS" id="PR00101">
    <property type="entry name" value="ATCASE"/>
</dbReference>
<dbReference type="Gene3D" id="3.40.50.1370">
    <property type="entry name" value="Aspartate/ornithine carbamoyltransferase"/>
    <property type="match status" value="2"/>
</dbReference>
<dbReference type="NCBIfam" id="NF002032">
    <property type="entry name" value="PRK00856.1"/>
    <property type="match status" value="1"/>
</dbReference>
<dbReference type="Proteomes" id="UP000199476">
    <property type="component" value="Unassembled WGS sequence"/>
</dbReference>
<feature type="binding site" evidence="7">
    <location>
        <position position="264"/>
    </location>
    <ligand>
        <name>carbamoyl phosphate</name>
        <dbReference type="ChEBI" id="CHEBI:58228"/>
    </ligand>
</feature>
<feature type="binding site" evidence="7">
    <location>
        <position position="86"/>
    </location>
    <ligand>
        <name>L-aspartate</name>
        <dbReference type="ChEBI" id="CHEBI:29991"/>
    </ligand>
</feature>
<accession>A0A1G9PU08</accession>
<dbReference type="GO" id="GO:0016597">
    <property type="term" value="F:amino acid binding"/>
    <property type="evidence" value="ECO:0007669"/>
    <property type="project" value="InterPro"/>
</dbReference>
<dbReference type="HAMAP" id="MF_00001">
    <property type="entry name" value="Asp_carb_tr"/>
    <property type="match status" value="1"/>
</dbReference>
<feature type="binding site" evidence="7">
    <location>
        <position position="265"/>
    </location>
    <ligand>
        <name>carbamoyl phosphate</name>
        <dbReference type="ChEBI" id="CHEBI:58228"/>
    </ligand>
</feature>
<evidence type="ECO:0000313" key="11">
    <source>
        <dbReference type="Proteomes" id="UP000199476"/>
    </source>
</evidence>
<evidence type="ECO:0000256" key="2">
    <source>
        <dbReference type="ARBA" id="ARBA00008896"/>
    </source>
</evidence>
<keyword evidence="4 7" id="KW-0665">Pyrimidine biosynthesis</keyword>
<protein>
    <recommendedName>
        <fullName evidence="7">Aspartate carbamoyltransferase</fullName>
        <ecNumber evidence="7">2.1.3.2</ecNumber>
    </recommendedName>
    <alternativeName>
        <fullName evidence="7">Aspartate transcarbamylase</fullName>
        <shortName evidence="7">ATCase</shortName>
    </alternativeName>
</protein>